<proteinExistence type="predicted"/>
<evidence type="ECO:0000313" key="2">
    <source>
        <dbReference type="Proteomes" id="UP000000593"/>
    </source>
</evidence>
<evidence type="ECO:0000313" key="1">
    <source>
        <dbReference type="EMBL" id="CAG23457.1"/>
    </source>
</evidence>
<dbReference type="STRING" id="298386.PBPRB1597"/>
<name>Q6LGX3_PHOPR</name>
<protein>
    <submittedName>
        <fullName evidence="1">Uncharacterized protein</fullName>
    </submittedName>
</protein>
<dbReference type="AlphaFoldDB" id="Q6LGX3"/>
<dbReference type="HOGENOM" id="CLU_1414016_0_0_6"/>
<dbReference type="EMBL" id="CR378680">
    <property type="protein sequence ID" value="CAG23457.1"/>
    <property type="molecule type" value="Genomic_DNA"/>
</dbReference>
<sequence length="192" mass="21546">MKPPIASDNAAQDDGLKHSVMHNISAYHSLILREKKTVKLDVDLSALHSAVARMTLPQITALRTTTTHATQQRYHIVHSMEPEMSECGVSSALWSSPLIPALYCLFLAEESEGFHLSTQDIVALLVRFYDFKRVPLDDTAIEIELYRARDEHCALAADILQQPLLHKEGLIPAIRDCKPIGFESFEDLIARQ</sequence>
<dbReference type="KEGG" id="ppr:PBPRB1597"/>
<gene>
    <name evidence="1" type="ordered locus">PBPRB1597</name>
</gene>
<accession>Q6LGX3</accession>
<dbReference type="Proteomes" id="UP000000593">
    <property type="component" value="Chromosome 2"/>
</dbReference>
<keyword evidence="2" id="KW-1185">Reference proteome</keyword>
<reference evidence="2" key="1">
    <citation type="journal article" date="2005" name="Science">
        <title>Life at depth: Photobacterium profundum genome sequence and expression analysis.</title>
        <authorList>
            <person name="Vezzi A."/>
            <person name="Campanaro S."/>
            <person name="D'Angelo M."/>
            <person name="Simonato F."/>
            <person name="Vitulo N."/>
            <person name="Lauro F.M."/>
            <person name="Cestaro A."/>
            <person name="Malacrida G."/>
            <person name="Simionati B."/>
            <person name="Cannata N."/>
            <person name="Romualdi C."/>
            <person name="Bartlett D.H."/>
            <person name="Valle G."/>
        </authorList>
    </citation>
    <scope>NUCLEOTIDE SEQUENCE [LARGE SCALE GENOMIC DNA]</scope>
    <source>
        <strain evidence="2">ATCC BAA-1253 / SS9</strain>
    </source>
</reference>
<organism evidence="1 2">
    <name type="scientific">Photobacterium profundum (strain SS9)</name>
    <dbReference type="NCBI Taxonomy" id="298386"/>
    <lineage>
        <taxon>Bacteria</taxon>
        <taxon>Pseudomonadati</taxon>
        <taxon>Pseudomonadota</taxon>
        <taxon>Gammaproteobacteria</taxon>
        <taxon>Vibrionales</taxon>
        <taxon>Vibrionaceae</taxon>
        <taxon>Photobacterium</taxon>
    </lineage>
</organism>